<feature type="signal peptide" evidence="1">
    <location>
        <begin position="1"/>
        <end position="23"/>
    </location>
</feature>
<sequence>MKCFHLVTCLPSFYLLPLQSIWCVPHPIAKICLLPFRQQLTFNPFFSVWRLSSHSPEQLSSKEIFPSRSRPSTTFLPRFYFFFRVLEVEYHKHCNKSLQ</sequence>
<gene>
    <name evidence="2" type="ORF">B0H66DRAFT_570397</name>
</gene>
<proteinExistence type="predicted"/>
<reference evidence="2" key="2">
    <citation type="submission" date="2023-06" db="EMBL/GenBank/DDBJ databases">
        <authorList>
            <consortium name="Lawrence Berkeley National Laboratory"/>
            <person name="Haridas S."/>
            <person name="Hensen N."/>
            <person name="Bonometti L."/>
            <person name="Westerberg I."/>
            <person name="Brannstrom I.O."/>
            <person name="Guillou S."/>
            <person name="Cros-Aarteil S."/>
            <person name="Calhoun S."/>
            <person name="Kuo A."/>
            <person name="Mondo S."/>
            <person name="Pangilinan J."/>
            <person name="Riley R."/>
            <person name="Labutti K."/>
            <person name="Andreopoulos B."/>
            <person name="Lipzen A."/>
            <person name="Chen C."/>
            <person name="Yanf M."/>
            <person name="Daum C."/>
            <person name="Ng V."/>
            <person name="Clum A."/>
            <person name="Steindorff A."/>
            <person name="Ohm R."/>
            <person name="Martin F."/>
            <person name="Silar P."/>
            <person name="Natvig D."/>
            <person name="Lalanne C."/>
            <person name="Gautier V."/>
            <person name="Ament-Velasquez S.L."/>
            <person name="Kruys A."/>
            <person name="Hutchinson M.I."/>
            <person name="Powell A.J."/>
            <person name="Barry K."/>
            <person name="Miller A.N."/>
            <person name="Grigoriev I.V."/>
            <person name="Debuchy R."/>
            <person name="Gladieux P."/>
            <person name="Thoren M.H."/>
            <person name="Johannesson H."/>
        </authorList>
    </citation>
    <scope>NUCLEOTIDE SEQUENCE</scope>
    <source>
        <strain evidence="2">CBS 118394</strain>
    </source>
</reference>
<comment type="caution">
    <text evidence="2">The sequence shown here is derived from an EMBL/GenBank/DDBJ whole genome shotgun (WGS) entry which is preliminary data.</text>
</comment>
<keyword evidence="1" id="KW-0732">Signal</keyword>
<reference evidence="2" key="1">
    <citation type="journal article" date="2023" name="Mol. Phylogenet. Evol.">
        <title>Genome-scale phylogeny and comparative genomics of the fungal order Sordariales.</title>
        <authorList>
            <person name="Hensen N."/>
            <person name="Bonometti L."/>
            <person name="Westerberg I."/>
            <person name="Brannstrom I.O."/>
            <person name="Guillou S."/>
            <person name="Cros-Aarteil S."/>
            <person name="Calhoun S."/>
            <person name="Haridas S."/>
            <person name="Kuo A."/>
            <person name="Mondo S."/>
            <person name="Pangilinan J."/>
            <person name="Riley R."/>
            <person name="LaButti K."/>
            <person name="Andreopoulos B."/>
            <person name="Lipzen A."/>
            <person name="Chen C."/>
            <person name="Yan M."/>
            <person name="Daum C."/>
            <person name="Ng V."/>
            <person name="Clum A."/>
            <person name="Steindorff A."/>
            <person name="Ohm R.A."/>
            <person name="Martin F."/>
            <person name="Silar P."/>
            <person name="Natvig D.O."/>
            <person name="Lalanne C."/>
            <person name="Gautier V."/>
            <person name="Ament-Velasquez S.L."/>
            <person name="Kruys A."/>
            <person name="Hutchinson M.I."/>
            <person name="Powell A.J."/>
            <person name="Barry K."/>
            <person name="Miller A.N."/>
            <person name="Grigoriev I.V."/>
            <person name="Debuchy R."/>
            <person name="Gladieux P."/>
            <person name="Hiltunen Thoren M."/>
            <person name="Johannesson H."/>
        </authorList>
    </citation>
    <scope>NUCLEOTIDE SEQUENCE</scope>
    <source>
        <strain evidence="2">CBS 118394</strain>
    </source>
</reference>
<organism evidence="2 3">
    <name type="scientific">Apodospora peruviana</name>
    <dbReference type="NCBI Taxonomy" id="516989"/>
    <lineage>
        <taxon>Eukaryota</taxon>
        <taxon>Fungi</taxon>
        <taxon>Dikarya</taxon>
        <taxon>Ascomycota</taxon>
        <taxon>Pezizomycotina</taxon>
        <taxon>Sordariomycetes</taxon>
        <taxon>Sordariomycetidae</taxon>
        <taxon>Sordariales</taxon>
        <taxon>Lasiosphaeriaceae</taxon>
        <taxon>Apodospora</taxon>
    </lineage>
</organism>
<feature type="chain" id="PRO_5041989600" description="Secreted protein" evidence="1">
    <location>
        <begin position="24"/>
        <end position="99"/>
    </location>
</feature>
<evidence type="ECO:0000313" key="3">
    <source>
        <dbReference type="Proteomes" id="UP001283341"/>
    </source>
</evidence>
<dbReference type="AlphaFoldDB" id="A0AAE0LYD8"/>
<evidence type="ECO:0000313" key="2">
    <source>
        <dbReference type="EMBL" id="KAK3312302.1"/>
    </source>
</evidence>
<dbReference type="EMBL" id="JAUEDM010000009">
    <property type="protein sequence ID" value="KAK3312302.1"/>
    <property type="molecule type" value="Genomic_DNA"/>
</dbReference>
<evidence type="ECO:0008006" key="4">
    <source>
        <dbReference type="Google" id="ProtNLM"/>
    </source>
</evidence>
<evidence type="ECO:0000256" key="1">
    <source>
        <dbReference type="SAM" id="SignalP"/>
    </source>
</evidence>
<name>A0AAE0LYD8_9PEZI</name>
<keyword evidence="3" id="KW-1185">Reference proteome</keyword>
<protein>
    <recommendedName>
        <fullName evidence="4">Secreted protein</fullName>
    </recommendedName>
</protein>
<dbReference type="Proteomes" id="UP001283341">
    <property type="component" value="Unassembled WGS sequence"/>
</dbReference>
<accession>A0AAE0LYD8</accession>